<sequence>MEIGLTDAKAHFSALIDKVEQGEGPFVITRHGKPVAVLSRAIEHRHLDADELVARLRKHREGQLKVAEFDGMTWEDLKPLARE</sequence>
<dbReference type="InterPro" id="IPR036165">
    <property type="entry name" value="YefM-like_sf"/>
</dbReference>
<dbReference type="HOGENOM" id="CLU_163140_7_0_5"/>
<comment type="function">
    <text evidence="2">Antitoxin component of a type II toxin-antitoxin (TA) system.</text>
</comment>
<dbReference type="KEGG" id="mmr:Mmar10_1545"/>
<name>Q0APF0_MARMM</name>
<proteinExistence type="inferred from homology"/>
<dbReference type="InterPro" id="IPR006442">
    <property type="entry name" value="Antitoxin_Phd/YefM"/>
</dbReference>
<evidence type="ECO:0000313" key="4">
    <source>
        <dbReference type="Proteomes" id="UP000001964"/>
    </source>
</evidence>
<keyword evidence="4" id="KW-1185">Reference proteome</keyword>
<evidence type="ECO:0000256" key="2">
    <source>
        <dbReference type="RuleBase" id="RU362080"/>
    </source>
</evidence>
<dbReference type="NCBIfam" id="TIGR01552">
    <property type="entry name" value="phd_fam"/>
    <property type="match status" value="1"/>
</dbReference>
<dbReference type="AlphaFoldDB" id="Q0APF0"/>
<organism evidence="3 4">
    <name type="scientific">Maricaulis maris (strain MCS10)</name>
    <name type="common">Caulobacter maris</name>
    <dbReference type="NCBI Taxonomy" id="394221"/>
    <lineage>
        <taxon>Bacteria</taxon>
        <taxon>Pseudomonadati</taxon>
        <taxon>Pseudomonadota</taxon>
        <taxon>Alphaproteobacteria</taxon>
        <taxon>Maricaulales</taxon>
        <taxon>Maricaulaceae</taxon>
        <taxon>Maricaulis</taxon>
    </lineage>
</organism>
<dbReference type="EMBL" id="CP000449">
    <property type="protein sequence ID" value="ABI65837.1"/>
    <property type="molecule type" value="Genomic_DNA"/>
</dbReference>
<dbReference type="Proteomes" id="UP000001964">
    <property type="component" value="Chromosome"/>
</dbReference>
<reference evidence="3 4" key="1">
    <citation type="submission" date="2006-08" db="EMBL/GenBank/DDBJ databases">
        <title>Complete sequence of Maricaulis maris MCS10.</title>
        <authorList>
            <consortium name="US DOE Joint Genome Institute"/>
            <person name="Copeland A."/>
            <person name="Lucas S."/>
            <person name="Lapidus A."/>
            <person name="Barry K."/>
            <person name="Detter J.C."/>
            <person name="Glavina del Rio T."/>
            <person name="Hammon N."/>
            <person name="Israni S."/>
            <person name="Dalin E."/>
            <person name="Tice H."/>
            <person name="Pitluck S."/>
            <person name="Saunders E."/>
            <person name="Brettin T."/>
            <person name="Bruce D."/>
            <person name="Han C."/>
            <person name="Tapia R."/>
            <person name="Gilna P."/>
            <person name="Schmutz J."/>
            <person name="Larimer F."/>
            <person name="Land M."/>
            <person name="Hauser L."/>
            <person name="Kyrpides N."/>
            <person name="Mikhailova N."/>
            <person name="Viollier P."/>
            <person name="Stephens C."/>
            <person name="Richardson P."/>
        </authorList>
    </citation>
    <scope>NUCLEOTIDE SEQUENCE [LARGE SCALE GENOMIC DNA]</scope>
    <source>
        <strain evidence="3 4">MCS10</strain>
    </source>
</reference>
<dbReference type="eggNOG" id="COG4118">
    <property type="taxonomic scope" value="Bacteria"/>
</dbReference>
<evidence type="ECO:0000313" key="3">
    <source>
        <dbReference type="EMBL" id="ABI65837.1"/>
    </source>
</evidence>
<dbReference type="Pfam" id="PF02604">
    <property type="entry name" value="PhdYeFM_antitox"/>
    <property type="match status" value="1"/>
</dbReference>
<dbReference type="STRING" id="394221.Mmar10_1545"/>
<gene>
    <name evidence="3" type="ordered locus">Mmar10_1545</name>
</gene>
<accession>Q0APF0</accession>
<comment type="similarity">
    <text evidence="1 2">Belongs to the phD/YefM antitoxin family.</text>
</comment>
<protein>
    <recommendedName>
        <fullName evidence="2">Antitoxin</fullName>
    </recommendedName>
</protein>
<evidence type="ECO:0000256" key="1">
    <source>
        <dbReference type="ARBA" id="ARBA00009981"/>
    </source>
</evidence>
<dbReference type="OrthoDB" id="361531at2"/>
<dbReference type="Gene3D" id="3.40.1620.10">
    <property type="entry name" value="YefM-like domain"/>
    <property type="match status" value="1"/>
</dbReference>
<dbReference type="SUPFAM" id="SSF143120">
    <property type="entry name" value="YefM-like"/>
    <property type="match status" value="1"/>
</dbReference>